<evidence type="ECO:0000259" key="2">
    <source>
        <dbReference type="Pfam" id="PF13568"/>
    </source>
</evidence>
<dbReference type="Proteomes" id="UP000260862">
    <property type="component" value="Unassembled WGS sequence"/>
</dbReference>
<proteinExistence type="predicted"/>
<dbReference type="InterPro" id="IPR025665">
    <property type="entry name" value="Beta-barrel_OMP_2"/>
</dbReference>
<feature type="chain" id="PRO_5017752592" evidence="1">
    <location>
        <begin position="21"/>
        <end position="228"/>
    </location>
</feature>
<dbReference type="RefSeq" id="WP_117672655.1">
    <property type="nucleotide sequence ID" value="NZ_CABOGR010000014.1"/>
</dbReference>
<protein>
    <submittedName>
        <fullName evidence="3">PorT family protein</fullName>
    </submittedName>
</protein>
<keyword evidence="4" id="KW-1185">Reference proteome</keyword>
<accession>A0A3E4N1N5</accession>
<dbReference type="EMBL" id="QSQT01000014">
    <property type="protein sequence ID" value="RGK55873.1"/>
    <property type="molecule type" value="Genomic_DNA"/>
</dbReference>
<sequence>MKKKVVMVCMLMTSICSLYAQNVTLAPEMGISAVQRYGWGQEWRPSAKIGVSVDFNLTNHFGIESGLFYTFRGYSISNGGTYSNGKFTWTENVSQTRHFLQIPVLAQFRWTLNKNTKMFFGVGPYVAFCLKNRFDSNPYYMNGAYPGKYEQYYDGFMYGEDAMGNSNLFLYEEARNFDWGVSSNIGIETNHWYAKLQYDLSLGKEGKNDVIGANYHTLTLSVGYKFGL</sequence>
<keyword evidence="1" id="KW-0732">Signal</keyword>
<dbReference type="Pfam" id="PF13568">
    <property type="entry name" value="OMP_b-brl_2"/>
    <property type="match status" value="1"/>
</dbReference>
<evidence type="ECO:0000313" key="3">
    <source>
        <dbReference type="EMBL" id="RGK55873.1"/>
    </source>
</evidence>
<feature type="signal peptide" evidence="1">
    <location>
        <begin position="1"/>
        <end position="20"/>
    </location>
</feature>
<evidence type="ECO:0000313" key="4">
    <source>
        <dbReference type="Proteomes" id="UP000260862"/>
    </source>
</evidence>
<gene>
    <name evidence="3" type="ORF">DXD04_08725</name>
</gene>
<dbReference type="AlphaFoldDB" id="A0A3E4N1N5"/>
<reference evidence="3 4" key="1">
    <citation type="submission" date="2018-08" db="EMBL/GenBank/DDBJ databases">
        <title>A genome reference for cultivated species of the human gut microbiota.</title>
        <authorList>
            <person name="Zou Y."/>
            <person name="Xue W."/>
            <person name="Luo G."/>
        </authorList>
    </citation>
    <scope>NUCLEOTIDE SEQUENCE [LARGE SCALE GENOMIC DNA]</scope>
    <source>
        <strain evidence="3 4">TF10-3AC</strain>
    </source>
</reference>
<dbReference type="Gene3D" id="2.40.160.20">
    <property type="match status" value="1"/>
</dbReference>
<comment type="caution">
    <text evidence="3">The sequence shown here is derived from an EMBL/GenBank/DDBJ whole genome shotgun (WGS) entry which is preliminary data.</text>
</comment>
<feature type="domain" description="Outer membrane protein beta-barrel" evidence="2">
    <location>
        <begin position="42"/>
        <end position="204"/>
    </location>
</feature>
<organism evidence="3 4">
    <name type="scientific">Phocaeicola plebeius</name>
    <dbReference type="NCBI Taxonomy" id="310297"/>
    <lineage>
        <taxon>Bacteria</taxon>
        <taxon>Pseudomonadati</taxon>
        <taxon>Bacteroidota</taxon>
        <taxon>Bacteroidia</taxon>
        <taxon>Bacteroidales</taxon>
        <taxon>Bacteroidaceae</taxon>
        <taxon>Phocaeicola</taxon>
    </lineage>
</organism>
<evidence type="ECO:0000256" key="1">
    <source>
        <dbReference type="SAM" id="SignalP"/>
    </source>
</evidence>
<name>A0A3E4N1N5_9BACT</name>